<reference evidence="2 3" key="1">
    <citation type="submission" date="2013-02" db="EMBL/GenBank/DDBJ databases">
        <title>A novel strain isolated from Lonar lake, Maharashtra, India.</title>
        <authorList>
            <person name="Singh A."/>
        </authorList>
    </citation>
    <scope>NUCLEOTIDE SEQUENCE [LARGE SCALE GENOMIC DNA]</scope>
    <source>
        <strain evidence="2 3">AK24</strain>
    </source>
</reference>
<evidence type="ECO:0000313" key="3">
    <source>
        <dbReference type="Proteomes" id="UP000013909"/>
    </source>
</evidence>
<evidence type="ECO:0000313" key="2">
    <source>
        <dbReference type="EMBL" id="EON76966.1"/>
    </source>
</evidence>
<protein>
    <recommendedName>
        <fullName evidence="4">HTH cro/C1-type domain-containing protein</fullName>
    </recommendedName>
</protein>
<evidence type="ECO:0000256" key="1">
    <source>
        <dbReference type="SAM" id="Coils"/>
    </source>
</evidence>
<keyword evidence="3" id="KW-1185">Reference proteome</keyword>
<accession>R7ZS48</accession>
<dbReference type="STRING" id="1232681.ADIS_2509"/>
<feature type="coiled-coil region" evidence="1">
    <location>
        <begin position="83"/>
        <end position="116"/>
    </location>
</feature>
<evidence type="ECO:0008006" key="4">
    <source>
        <dbReference type="Google" id="ProtNLM"/>
    </source>
</evidence>
<proteinExistence type="predicted"/>
<dbReference type="OrthoDB" id="839492at2"/>
<dbReference type="EMBL" id="AQHR01000069">
    <property type="protein sequence ID" value="EON76966.1"/>
    <property type="molecule type" value="Genomic_DNA"/>
</dbReference>
<name>R7ZS48_9BACT</name>
<dbReference type="Proteomes" id="UP000013909">
    <property type="component" value="Unassembled WGS sequence"/>
</dbReference>
<organism evidence="2 3">
    <name type="scientific">Lunatimonas lonarensis</name>
    <dbReference type="NCBI Taxonomy" id="1232681"/>
    <lineage>
        <taxon>Bacteria</taxon>
        <taxon>Pseudomonadati</taxon>
        <taxon>Bacteroidota</taxon>
        <taxon>Cytophagia</taxon>
        <taxon>Cytophagales</taxon>
        <taxon>Cyclobacteriaceae</taxon>
    </lineage>
</organism>
<dbReference type="RefSeq" id="WP_010854645.1">
    <property type="nucleotide sequence ID" value="NZ_AQHR01000069.1"/>
</dbReference>
<sequence length="117" mass="13039">MASIVNRIGLYAERKGLSIRRIEMEIGAGNGTLSKAIGKDKDVLSEWIARFVKSYADVNPTWLLTGNGSMLVTDEESLSDKTAATLTQKILHLEQLLQVQKEKNKLLEDLIQLLKRG</sequence>
<gene>
    <name evidence="2" type="ORF">ADIS_2509</name>
</gene>
<dbReference type="AlphaFoldDB" id="R7ZS48"/>
<keyword evidence="1" id="KW-0175">Coiled coil</keyword>
<dbReference type="PATRIC" id="fig|1288963.3.peg.2501"/>
<comment type="caution">
    <text evidence="2">The sequence shown here is derived from an EMBL/GenBank/DDBJ whole genome shotgun (WGS) entry which is preliminary data.</text>
</comment>